<keyword evidence="3" id="KW-1185">Reference proteome</keyword>
<feature type="region of interest" description="Disordered" evidence="1">
    <location>
        <begin position="253"/>
        <end position="307"/>
    </location>
</feature>
<dbReference type="EMBL" id="CM009752">
    <property type="protein sequence ID" value="PUZ62341.1"/>
    <property type="molecule type" value="Genomic_DNA"/>
</dbReference>
<feature type="region of interest" description="Disordered" evidence="1">
    <location>
        <begin position="339"/>
        <end position="364"/>
    </location>
</feature>
<dbReference type="Proteomes" id="UP000244336">
    <property type="component" value="Chromosome 4"/>
</dbReference>
<organism evidence="2 3">
    <name type="scientific">Panicum hallii var. hallii</name>
    <dbReference type="NCBI Taxonomy" id="1504633"/>
    <lineage>
        <taxon>Eukaryota</taxon>
        <taxon>Viridiplantae</taxon>
        <taxon>Streptophyta</taxon>
        <taxon>Embryophyta</taxon>
        <taxon>Tracheophyta</taxon>
        <taxon>Spermatophyta</taxon>
        <taxon>Magnoliopsida</taxon>
        <taxon>Liliopsida</taxon>
        <taxon>Poales</taxon>
        <taxon>Poaceae</taxon>
        <taxon>PACMAD clade</taxon>
        <taxon>Panicoideae</taxon>
        <taxon>Panicodae</taxon>
        <taxon>Paniceae</taxon>
        <taxon>Panicinae</taxon>
        <taxon>Panicum</taxon>
        <taxon>Panicum sect. Panicum</taxon>
    </lineage>
</organism>
<dbReference type="AlphaFoldDB" id="A0A2T7E3B7"/>
<gene>
    <name evidence="2" type="ORF">GQ55_4G349200</name>
</gene>
<dbReference type="Gramene" id="PUZ62341">
    <property type="protein sequence ID" value="PUZ62341"/>
    <property type="gene ID" value="GQ55_4G349200"/>
</dbReference>
<feature type="compositionally biased region" description="Basic and acidic residues" evidence="1">
    <location>
        <begin position="348"/>
        <end position="358"/>
    </location>
</feature>
<evidence type="ECO:0000256" key="1">
    <source>
        <dbReference type="SAM" id="MobiDB-lite"/>
    </source>
</evidence>
<sequence>METEHYYVLDDDGCIGKQTIDPWMRLQLLVERVGAGAVAEHGVPHPLHQEPAPAGAVHVVRRAGPRVRQQLPRVRAAAAGAVDALAEVGDLRRERRVRARVPRVGQRVGRQLRQLVRDDAHHPVHADVGVGRRLGPPPRHVRRDGERVRAHLRAPPRRVAHPRVRERVPHHGREGEVVEAADLPAEVLHQHLRRGEHEIHAAGVHGEGPGARGHGVADHRLDVHPRQPRAAGHAHVRLLGAQRHRRRHVGAGLVRVQPHGPPPRRHGGARDPGLLRRRRRQGAEEGADGALLRRRPGSVPDRVHRDGRRQDGAHVVLQLHELRRPLELLGRAQPRRGRRAVAWRPRAPRRDCGRRGEEGRDEEQAEVPYLHCGARWPGGGGGGGGLWRVSWPGDRDAL</sequence>
<reference evidence="2 3" key="1">
    <citation type="submission" date="2018-04" db="EMBL/GenBank/DDBJ databases">
        <title>WGS assembly of Panicum hallii var. hallii HAL2.</title>
        <authorList>
            <person name="Lovell J."/>
            <person name="Jenkins J."/>
            <person name="Lowry D."/>
            <person name="Mamidi S."/>
            <person name="Sreedasyam A."/>
            <person name="Weng X."/>
            <person name="Barry K."/>
            <person name="Bonette J."/>
            <person name="Campitelli B."/>
            <person name="Daum C."/>
            <person name="Gordon S."/>
            <person name="Gould B."/>
            <person name="Lipzen A."/>
            <person name="MacQueen A."/>
            <person name="Palacio-Mejia J."/>
            <person name="Plott C."/>
            <person name="Shakirov E."/>
            <person name="Shu S."/>
            <person name="Yoshinaga Y."/>
            <person name="Zane M."/>
            <person name="Rokhsar D."/>
            <person name="Grimwood J."/>
            <person name="Schmutz J."/>
            <person name="Juenger T."/>
        </authorList>
    </citation>
    <scope>NUCLEOTIDE SEQUENCE [LARGE SCALE GENOMIC DNA]</scope>
    <source>
        <strain evidence="3">cv. HAL2</strain>
    </source>
</reference>
<proteinExistence type="predicted"/>
<protein>
    <submittedName>
        <fullName evidence="2">Uncharacterized protein</fullName>
    </submittedName>
</protein>
<evidence type="ECO:0000313" key="3">
    <source>
        <dbReference type="Proteomes" id="UP000244336"/>
    </source>
</evidence>
<evidence type="ECO:0000313" key="2">
    <source>
        <dbReference type="EMBL" id="PUZ62341.1"/>
    </source>
</evidence>
<name>A0A2T7E3B7_9POAL</name>
<accession>A0A2T7E3B7</accession>